<reference evidence="2 3" key="1">
    <citation type="journal article" date="2014" name="Nat. Commun.">
        <title>Physiological and genomic features of highly alkaliphilic hydrogen-utilizing Betaproteobacteria from a continental serpentinizing site.</title>
        <authorList>
            <person name="Suzuki S."/>
            <person name="Kuenen J.G."/>
            <person name="Schipper K."/>
            <person name="van der Velde S."/>
            <person name="Ishii S."/>
            <person name="Wu A."/>
            <person name="Sorokin D.Y."/>
            <person name="Tenney A."/>
            <person name="Meng X.Y."/>
            <person name="Morrill P.L."/>
            <person name="Kamagata Y."/>
            <person name="Muyzer G."/>
            <person name="Nealson K.H."/>
        </authorList>
    </citation>
    <scope>NUCLEOTIDE SEQUENCE [LARGE SCALE GENOMIC DNA]</scope>
    <source>
        <strain evidence="2 3">B1</strain>
    </source>
</reference>
<keyword evidence="1" id="KW-0472">Membrane</keyword>
<gene>
    <name evidence="2" type="ORF">SMCB_2117</name>
</gene>
<evidence type="ECO:0000313" key="2">
    <source>
        <dbReference type="EMBL" id="BAO84345.1"/>
    </source>
</evidence>
<dbReference type="OrthoDB" id="8903628at2"/>
<feature type="transmembrane region" description="Helical" evidence="1">
    <location>
        <begin position="25"/>
        <end position="45"/>
    </location>
</feature>
<dbReference type="Proteomes" id="UP000066014">
    <property type="component" value="Chromosome"/>
</dbReference>
<feature type="transmembrane region" description="Helical" evidence="1">
    <location>
        <begin position="99"/>
        <end position="119"/>
    </location>
</feature>
<keyword evidence="1" id="KW-0812">Transmembrane</keyword>
<dbReference type="HOGENOM" id="CLU_1044373_0_0_4"/>
<evidence type="ECO:0000256" key="1">
    <source>
        <dbReference type="SAM" id="Phobius"/>
    </source>
</evidence>
<keyword evidence="3" id="KW-1185">Reference proteome</keyword>
<feature type="transmembrane region" description="Helical" evidence="1">
    <location>
        <begin position="246"/>
        <end position="266"/>
    </location>
</feature>
<sequence>MVWLEQFFALLAGLARGLGRWCLNWWRIIHLGAVILVLALSPSSYSRQRWPVLATHVYQATAPVLLWFIALSALFGVVLIRIVVVTATGMGLSQYAVEMVVRVLVLELIPLAAALFVALRCSIGQAEEILNLRRQGVFEQLQAEGKDALHWLVLPRALAGIFAVFTLVALSALVSLLLAYLNIYGLSPWALDAYLHLVGRVFSPEVTLIFAFKTFFFALTVALVPLASSLYDPVDPGQRASTELQLLMRLFMALLLIQLVSLLGNYA</sequence>
<keyword evidence="1" id="KW-1133">Transmembrane helix</keyword>
<feature type="transmembrane region" description="Helical" evidence="1">
    <location>
        <begin position="157"/>
        <end position="185"/>
    </location>
</feature>
<dbReference type="EMBL" id="AP014569">
    <property type="protein sequence ID" value="BAO84345.1"/>
    <property type="molecule type" value="Genomic_DNA"/>
</dbReference>
<feature type="transmembrane region" description="Helical" evidence="1">
    <location>
        <begin position="65"/>
        <end position="87"/>
    </location>
</feature>
<dbReference type="InterPro" id="IPR030802">
    <property type="entry name" value="Permease_MalE"/>
</dbReference>
<feature type="transmembrane region" description="Helical" evidence="1">
    <location>
        <begin position="206"/>
        <end position="226"/>
    </location>
</feature>
<dbReference type="KEGG" id="cbab:SMCB_2117"/>
<name>A0A060NSQ0_9BURK</name>
<dbReference type="RefSeq" id="WP_045536882.1">
    <property type="nucleotide sequence ID" value="NZ_AP014569.1"/>
</dbReference>
<accession>A0A060NSQ0</accession>
<proteinExistence type="predicted"/>
<organism evidence="2 3">
    <name type="scientific">Serpentinimonas maccroryi</name>
    <dbReference type="NCBI Taxonomy" id="1458426"/>
    <lineage>
        <taxon>Bacteria</taxon>
        <taxon>Pseudomonadati</taxon>
        <taxon>Pseudomonadota</taxon>
        <taxon>Betaproteobacteria</taxon>
        <taxon>Burkholderiales</taxon>
        <taxon>Comamonadaceae</taxon>
        <taxon>Serpentinimonas</taxon>
    </lineage>
</organism>
<evidence type="ECO:0000313" key="3">
    <source>
        <dbReference type="Proteomes" id="UP000066014"/>
    </source>
</evidence>
<dbReference type="AlphaFoldDB" id="A0A060NSQ0"/>
<protein>
    <submittedName>
        <fullName evidence="2">ABC-type transport system involved in resistance to organic solvents, permease component</fullName>
    </submittedName>
</protein>
<dbReference type="STRING" id="1458426.SMCB_2117"/>
<dbReference type="GO" id="GO:0043190">
    <property type="term" value="C:ATP-binding cassette (ABC) transporter complex"/>
    <property type="evidence" value="ECO:0007669"/>
    <property type="project" value="InterPro"/>
</dbReference>
<dbReference type="Pfam" id="PF02405">
    <property type="entry name" value="MlaE"/>
    <property type="match status" value="1"/>
</dbReference>